<evidence type="ECO:0000313" key="2">
    <source>
        <dbReference type="EMBL" id="AHY42821.1"/>
    </source>
</evidence>
<dbReference type="GO" id="GO:0004674">
    <property type="term" value="F:protein serine/threonine kinase activity"/>
    <property type="evidence" value="ECO:0007669"/>
    <property type="project" value="UniProtKB-KW"/>
</dbReference>
<evidence type="ECO:0000313" key="3">
    <source>
        <dbReference type="Proteomes" id="UP000025238"/>
    </source>
</evidence>
<keyword evidence="2" id="KW-0418">Kinase</keyword>
<dbReference type="SUPFAM" id="SSF56112">
    <property type="entry name" value="Protein kinase-like (PK-like)"/>
    <property type="match status" value="1"/>
</dbReference>
<dbReference type="PATRIC" id="fig|316.97.peg.2044"/>
<feature type="domain" description="Protein kinase" evidence="1">
    <location>
        <begin position="18"/>
        <end position="341"/>
    </location>
</feature>
<dbReference type="InterPro" id="IPR011009">
    <property type="entry name" value="Kinase-like_dom_sf"/>
</dbReference>
<dbReference type="AlphaFoldDB" id="A0A023WS49"/>
<proteinExistence type="predicted"/>
<keyword evidence="2" id="KW-0808">Transferase</keyword>
<keyword evidence="2" id="KW-0723">Serine/threonine-protein kinase</keyword>
<dbReference type="Proteomes" id="UP000025238">
    <property type="component" value="Chromosome"/>
</dbReference>
<reference evidence="2 3" key="1">
    <citation type="submission" date="2014-03" db="EMBL/GenBank/DDBJ databases">
        <title>Complete genome sequence of Pseudomonas stutzeri 19SMN4.</title>
        <authorList>
            <person name="Brunet-Galmes I."/>
            <person name="Nogales B."/>
            <person name="Busquets A."/>
            <person name="Pena A."/>
            <person name="Gomila M."/>
            <person name="Garcia-Valdes E."/>
            <person name="Lalucat J."/>
            <person name="Bennasar A."/>
            <person name="Bosch R."/>
        </authorList>
    </citation>
    <scope>NUCLEOTIDE SEQUENCE [LARGE SCALE GENOMIC DNA]</scope>
    <source>
        <strain evidence="2 3">19SMN4</strain>
    </source>
</reference>
<dbReference type="EMBL" id="CP007509">
    <property type="protein sequence ID" value="AHY42821.1"/>
    <property type="molecule type" value="Genomic_DNA"/>
</dbReference>
<evidence type="ECO:0000259" key="1">
    <source>
        <dbReference type="PROSITE" id="PS50011"/>
    </source>
</evidence>
<dbReference type="Pfam" id="PF00069">
    <property type="entry name" value="Pkinase"/>
    <property type="match status" value="1"/>
</dbReference>
<dbReference type="InterPro" id="IPR000719">
    <property type="entry name" value="Prot_kinase_dom"/>
</dbReference>
<organism evidence="2 3">
    <name type="scientific">Stutzerimonas stutzeri</name>
    <name type="common">Pseudomonas stutzeri</name>
    <dbReference type="NCBI Taxonomy" id="316"/>
    <lineage>
        <taxon>Bacteria</taxon>
        <taxon>Pseudomonadati</taxon>
        <taxon>Pseudomonadota</taxon>
        <taxon>Gammaproteobacteria</taxon>
        <taxon>Pseudomonadales</taxon>
        <taxon>Pseudomonadaceae</taxon>
        <taxon>Stutzerimonas</taxon>
    </lineage>
</organism>
<sequence>MDKTEWTPPLCDEYGNHHALADELARGGQGVVFRTKDADLAIKQPLNPQGEPDTNINLRHRFQNIRLLPLPPRIPLSLPLAILRDQPGYVMRLLNDMTPFTVFDLDGKTKKDLEEQQFTLPGWLAGVPDKDLALRLIHYARTGSTRRRLFALSECAAILARLHCSGMVYGDISSNNAFIGAQSNDVWLIDADNLRFEMASGGISVYTPAYGAPEVVRGTDTSRPRSDCWSFAVMAFKTLALCHPFIGKTVLEPEEDDSGWDSEPDEDGQAADLDEQAYAGYLPFIDDAEDDSNAGRGGLPRELVATPGLRRLFQETFGAGRLQPHRRPAMAFWALELKKAFDRSLHCGACTMSYLADEHTRCPYCGAPRPPFACARTSRGEIVIPASARHFPLPHRLFHPFSFEHNETQAYEVDIDFTARTARPVRGTPAFPDTLTFTFEAGAQ</sequence>
<name>A0A023WS49_STUST</name>
<accession>A0A023WS49</accession>
<dbReference type="GO" id="GO:0005524">
    <property type="term" value="F:ATP binding"/>
    <property type="evidence" value="ECO:0007669"/>
    <property type="project" value="InterPro"/>
</dbReference>
<dbReference type="Gene3D" id="1.10.510.10">
    <property type="entry name" value="Transferase(Phosphotransferase) domain 1"/>
    <property type="match status" value="1"/>
</dbReference>
<gene>
    <name evidence="2" type="ORF">UIB01_10205</name>
</gene>
<protein>
    <submittedName>
        <fullName evidence="2">Serine/threonine protein kinase</fullName>
    </submittedName>
</protein>
<dbReference type="KEGG" id="pstu:UIB01_10205"/>
<dbReference type="PROSITE" id="PS50011">
    <property type="entry name" value="PROTEIN_KINASE_DOM"/>
    <property type="match status" value="1"/>
</dbReference>